<evidence type="ECO:0000256" key="1">
    <source>
        <dbReference type="SAM" id="SignalP"/>
    </source>
</evidence>
<feature type="chain" id="PRO_5003551585" description="DUF4141 domain-containing protein" evidence="1">
    <location>
        <begin position="35"/>
        <end position="240"/>
    </location>
</feature>
<keyword evidence="3" id="KW-1185">Reference proteome</keyword>
<proteinExistence type="predicted"/>
<reference evidence="2 3" key="1">
    <citation type="submission" date="2011-12" db="EMBL/GenBank/DDBJ databases">
        <title>The Genome Sequence of Prevotella maculosa OT 289.</title>
        <authorList>
            <consortium name="The Broad Institute Genome Sequencing Platform"/>
            <person name="Earl A."/>
            <person name="Ward D."/>
            <person name="Feldgarden M."/>
            <person name="Gevers D."/>
            <person name="Izard J."/>
            <person name="Blanton J.M."/>
            <person name="Mathney J."/>
            <person name="Tanner A.C."/>
            <person name="Dewhirst F.E."/>
            <person name="Young S.K."/>
            <person name="Zeng Q."/>
            <person name="Gargeya S."/>
            <person name="Fitzgerald M."/>
            <person name="Haas B."/>
            <person name="Abouelleil A."/>
            <person name="Alvarado L."/>
            <person name="Arachchi H.M."/>
            <person name="Berlin A."/>
            <person name="Chapman S.B."/>
            <person name="Gearin G."/>
            <person name="Goldberg J."/>
            <person name="Griggs A."/>
            <person name="Gujja S."/>
            <person name="Hansen M."/>
            <person name="Heiman D."/>
            <person name="Howarth C."/>
            <person name="Larimer J."/>
            <person name="Lui A."/>
            <person name="MacDonald P.J.P."/>
            <person name="McCowen C."/>
            <person name="Montmayeur A."/>
            <person name="Murphy C."/>
            <person name="Neiman D."/>
            <person name="Pearson M."/>
            <person name="Priest M."/>
            <person name="Roberts A."/>
            <person name="Saif S."/>
            <person name="Shea T."/>
            <person name="Sisk P."/>
            <person name="Stolte C."/>
            <person name="Sykes S."/>
            <person name="Wortman J."/>
            <person name="Nusbaum C."/>
            <person name="Birren B."/>
        </authorList>
    </citation>
    <scope>NUCLEOTIDE SEQUENCE [LARGE SCALE GENOMIC DNA]</scope>
    <source>
        <strain evidence="2 3">OT 289</strain>
    </source>
</reference>
<gene>
    <name evidence="2" type="ORF">HMPREF9944_01549</name>
</gene>
<organism evidence="2 3">
    <name type="scientific">Segatella maculosa OT 289</name>
    <dbReference type="NCBI Taxonomy" id="999422"/>
    <lineage>
        <taxon>Bacteria</taxon>
        <taxon>Pseudomonadati</taxon>
        <taxon>Bacteroidota</taxon>
        <taxon>Bacteroidia</taxon>
        <taxon>Bacteroidales</taxon>
        <taxon>Prevotellaceae</taxon>
        <taxon>Segatella</taxon>
    </lineage>
</organism>
<accession>H1HN05</accession>
<dbReference type="STRING" id="999422.HMPREF9944_01549"/>
<evidence type="ECO:0000313" key="3">
    <source>
        <dbReference type="Proteomes" id="UP000003167"/>
    </source>
</evidence>
<sequence length="240" mass="27116">MEIEPMKRAWNIKWNIRRCWLLLLCLTLAAPTFADVIPTPRDPATIEALISLHKLIKGEEDKALAKVTTSFGEQSIITKGATKFNNVRTTLDSKLNNGYSYVILAGALGSTANSMYRLIQEYSQFTRSTFQYTFKKPMVAWYYTEANMACAREIKNIKALYASLAASGINVMKASMDEKLHIIMELKNSIETMRGIIDSANVWCSLITVGGFRYDYIWDILNSEVTDKIAEGVINKWNSV</sequence>
<dbReference type="EMBL" id="AGEK01000028">
    <property type="protein sequence ID" value="EHO69692.1"/>
    <property type="molecule type" value="Genomic_DNA"/>
</dbReference>
<feature type="signal peptide" evidence="1">
    <location>
        <begin position="1"/>
        <end position="34"/>
    </location>
</feature>
<evidence type="ECO:0000313" key="2">
    <source>
        <dbReference type="EMBL" id="EHO69692.1"/>
    </source>
</evidence>
<evidence type="ECO:0008006" key="4">
    <source>
        <dbReference type="Google" id="ProtNLM"/>
    </source>
</evidence>
<keyword evidence="1" id="KW-0732">Signal</keyword>
<dbReference type="Proteomes" id="UP000003167">
    <property type="component" value="Unassembled WGS sequence"/>
</dbReference>
<dbReference type="AlphaFoldDB" id="H1HN05"/>
<name>H1HN05_9BACT</name>
<dbReference type="PATRIC" id="fig|999422.3.peg.1623"/>
<comment type="caution">
    <text evidence="2">The sequence shown here is derived from an EMBL/GenBank/DDBJ whole genome shotgun (WGS) entry which is preliminary data.</text>
</comment>
<protein>
    <recommendedName>
        <fullName evidence="4">DUF4141 domain-containing protein</fullName>
    </recommendedName>
</protein>
<dbReference type="HOGENOM" id="CLU_1165027_0_0_10"/>